<dbReference type="PANTHER" id="PTHR11412:SF136">
    <property type="entry name" value="CD109 ANTIGEN"/>
    <property type="match status" value="1"/>
</dbReference>
<dbReference type="EMBL" id="UYWY01020045">
    <property type="protein sequence ID" value="VDM40302.1"/>
    <property type="molecule type" value="Genomic_DNA"/>
</dbReference>
<evidence type="ECO:0000256" key="2">
    <source>
        <dbReference type="ARBA" id="ARBA00022966"/>
    </source>
</evidence>
<dbReference type="Pfam" id="PF07703">
    <property type="entry name" value="A2M_BRD"/>
    <property type="match status" value="1"/>
</dbReference>
<sequence length="589" mass="65101">MSLRDTGKQLVNGYWSERVNVSACLESGEDRAFTVSAEVREWGAGSRVEGRADADTHLPGFELIPLRPGFKSNSAQPILILARASHGQIQSENINLAIETTCVCTERKRTRTPVLSEGTVGSVFALSLNSSIACRALIIQARRKIASRYSRRVMLILPSFDGSAAFNFNWISVNLPRSATFMVGDKFRAYVPAESASKLNYLVVCNGVSIAMAGRARDDGLISFELTAHMVRQCLLYVFSIDEDVRTDMLLFFVERRCPYSMSVSKSTIAPGETIDVSLFGAPNGLATLSAIDERMFALSEALSSTSSVRCWDLSFFNKPELKDDQARLINFLDAKTLTDSFEDSCREAGALLLQYLKECPRMEDSPSLVSNQCLQTMVLACSHTLPPTSSTVCDRNSDSCESVKLAGMAVQFQRVFVQRPLERMRGRLSDPKAVKREKKPPLRIREIFPEVWLFDDFSLGREGRKEVKLNSPDSVTQWAISSSLWASGDVDACSPKAATITSAKDLFINVDLPNHVYVNETITARVTVNAGNVDEEKLYSVCLTGLQRHVCGDIGVEGHRGQPTYTRVGVSPNRKTATKTFTLRHVLP</sequence>
<proteinExistence type="predicted"/>
<dbReference type="Gene3D" id="2.20.130.20">
    <property type="match status" value="1"/>
</dbReference>
<reference evidence="5 6" key="2">
    <citation type="submission" date="2018-11" db="EMBL/GenBank/DDBJ databases">
        <authorList>
            <consortium name="Pathogen Informatics"/>
        </authorList>
    </citation>
    <scope>NUCLEOTIDE SEQUENCE [LARGE SCALE GENOMIC DNA]</scope>
</reference>
<dbReference type="InterPro" id="IPR001599">
    <property type="entry name" value="Macroglobln_a2"/>
</dbReference>
<evidence type="ECO:0000313" key="6">
    <source>
        <dbReference type="Proteomes" id="UP000050794"/>
    </source>
</evidence>
<protein>
    <submittedName>
        <fullName evidence="7">Alpha-2-macroglobulin domain-containing protein</fullName>
    </submittedName>
</protein>
<gene>
    <name evidence="5" type="ORF">TCNE_LOCUS8981</name>
</gene>
<dbReference type="Gene3D" id="2.60.40.1930">
    <property type="match status" value="1"/>
</dbReference>
<dbReference type="GO" id="GO:0004866">
    <property type="term" value="F:endopeptidase inhibitor activity"/>
    <property type="evidence" value="ECO:0007669"/>
    <property type="project" value="InterPro"/>
</dbReference>
<dbReference type="AlphaFoldDB" id="A0A183UKG1"/>
<dbReference type="SMART" id="SM01360">
    <property type="entry name" value="A2M"/>
    <property type="match status" value="1"/>
</dbReference>
<keyword evidence="2" id="KW-0882">Thioester bond</keyword>
<accession>A0A183UKG1</accession>
<dbReference type="Gene3D" id="6.20.50.160">
    <property type="match status" value="1"/>
</dbReference>
<keyword evidence="6" id="KW-1185">Reference proteome</keyword>
<feature type="domain" description="Alpha-2-macroglobulin" evidence="4">
    <location>
        <begin position="452"/>
        <end position="546"/>
    </location>
</feature>
<feature type="domain" description="Alpha-2-macroglobulin bait region" evidence="3">
    <location>
        <begin position="171"/>
        <end position="299"/>
    </location>
</feature>
<dbReference type="SMART" id="SM01359">
    <property type="entry name" value="A2M_N_2"/>
    <property type="match status" value="1"/>
</dbReference>
<name>A0A183UKG1_TOXCA</name>
<dbReference type="PANTHER" id="PTHR11412">
    <property type="entry name" value="MACROGLOBULIN / COMPLEMENT"/>
    <property type="match status" value="1"/>
</dbReference>
<dbReference type="InterPro" id="IPR050473">
    <property type="entry name" value="A2M/Complement_sys"/>
</dbReference>
<evidence type="ECO:0000313" key="5">
    <source>
        <dbReference type="EMBL" id="VDM40302.1"/>
    </source>
</evidence>
<evidence type="ECO:0000313" key="7">
    <source>
        <dbReference type="WBParaSite" id="TCNE_0000898101-mRNA-1"/>
    </source>
</evidence>
<dbReference type="InterPro" id="IPR011625">
    <property type="entry name" value="A2M_N_BRD"/>
</dbReference>
<keyword evidence="1" id="KW-0732">Signal</keyword>
<dbReference type="Proteomes" id="UP000050794">
    <property type="component" value="Unassembled WGS sequence"/>
</dbReference>
<evidence type="ECO:0000259" key="4">
    <source>
        <dbReference type="SMART" id="SM01360"/>
    </source>
</evidence>
<evidence type="ECO:0000256" key="1">
    <source>
        <dbReference type="ARBA" id="ARBA00022729"/>
    </source>
</evidence>
<organism evidence="6 7">
    <name type="scientific">Toxocara canis</name>
    <name type="common">Canine roundworm</name>
    <dbReference type="NCBI Taxonomy" id="6265"/>
    <lineage>
        <taxon>Eukaryota</taxon>
        <taxon>Metazoa</taxon>
        <taxon>Ecdysozoa</taxon>
        <taxon>Nematoda</taxon>
        <taxon>Chromadorea</taxon>
        <taxon>Rhabditida</taxon>
        <taxon>Spirurina</taxon>
        <taxon>Ascaridomorpha</taxon>
        <taxon>Ascaridoidea</taxon>
        <taxon>Toxocaridae</taxon>
        <taxon>Toxocara</taxon>
    </lineage>
</organism>
<reference evidence="7" key="1">
    <citation type="submission" date="2016-06" db="UniProtKB">
        <authorList>
            <consortium name="WormBaseParasite"/>
        </authorList>
    </citation>
    <scope>IDENTIFICATION</scope>
</reference>
<dbReference type="Pfam" id="PF00207">
    <property type="entry name" value="A2M"/>
    <property type="match status" value="1"/>
</dbReference>
<evidence type="ECO:0000259" key="3">
    <source>
        <dbReference type="SMART" id="SM01359"/>
    </source>
</evidence>
<dbReference type="WBParaSite" id="TCNE_0000898101-mRNA-1">
    <property type="protein sequence ID" value="TCNE_0000898101-mRNA-1"/>
    <property type="gene ID" value="TCNE_0000898101"/>
</dbReference>